<feature type="domain" description="YhaN AAA" evidence="3">
    <location>
        <begin position="1"/>
        <end position="196"/>
    </location>
</feature>
<evidence type="ECO:0000313" key="5">
    <source>
        <dbReference type="Proteomes" id="UP000245921"/>
    </source>
</evidence>
<dbReference type="Gene3D" id="3.40.50.300">
    <property type="entry name" value="P-loop containing nucleotide triphosphate hydrolases"/>
    <property type="match status" value="2"/>
</dbReference>
<comment type="caution">
    <text evidence="4">The sequence shown here is derived from an EMBL/GenBank/DDBJ whole genome shotgun (WGS) entry which is preliminary data.</text>
</comment>
<dbReference type="InterPro" id="IPR027417">
    <property type="entry name" value="P-loop_NTPase"/>
</dbReference>
<keyword evidence="2" id="KW-1133">Transmembrane helix</keyword>
<feature type="coiled-coil region" evidence="1">
    <location>
        <begin position="606"/>
        <end position="647"/>
    </location>
</feature>
<evidence type="ECO:0000313" key="4">
    <source>
        <dbReference type="EMBL" id="PWJ96459.1"/>
    </source>
</evidence>
<evidence type="ECO:0000259" key="3">
    <source>
        <dbReference type="Pfam" id="PF13514"/>
    </source>
</evidence>
<feature type="coiled-coil region" evidence="1">
    <location>
        <begin position="149"/>
        <end position="200"/>
    </location>
</feature>
<feature type="coiled-coil region" evidence="1">
    <location>
        <begin position="519"/>
        <end position="570"/>
    </location>
</feature>
<dbReference type="Pfam" id="PF13514">
    <property type="entry name" value="AAA_27"/>
    <property type="match status" value="1"/>
</dbReference>
<reference evidence="4 5" key="1">
    <citation type="submission" date="2018-05" db="EMBL/GenBank/DDBJ databases">
        <title>Genomic Encyclopedia of Type Strains, Phase IV (KMG-IV): sequencing the most valuable type-strain genomes for metagenomic binning, comparative biology and taxonomic classification.</title>
        <authorList>
            <person name="Goeker M."/>
        </authorList>
    </citation>
    <scope>NUCLEOTIDE SEQUENCE [LARGE SCALE GENOMIC DNA]</scope>
    <source>
        <strain evidence="4 5">DSM 24906</strain>
    </source>
</reference>
<keyword evidence="2" id="KW-0472">Membrane</keyword>
<dbReference type="EMBL" id="QGGI01000001">
    <property type="protein sequence ID" value="PWJ96459.1"/>
    <property type="molecule type" value="Genomic_DNA"/>
</dbReference>
<keyword evidence="1" id="KW-0175">Coiled coil</keyword>
<dbReference type="Proteomes" id="UP000245921">
    <property type="component" value="Unassembled WGS sequence"/>
</dbReference>
<feature type="coiled-coil region" evidence="1">
    <location>
        <begin position="376"/>
        <end position="468"/>
    </location>
</feature>
<keyword evidence="5" id="KW-1185">Reference proteome</keyword>
<feature type="transmembrane region" description="Helical" evidence="2">
    <location>
        <begin position="496"/>
        <end position="518"/>
    </location>
</feature>
<organism evidence="4 5">
    <name type="scientific">Oceanotoga teriensis</name>
    <dbReference type="NCBI Taxonomy" id="515440"/>
    <lineage>
        <taxon>Bacteria</taxon>
        <taxon>Thermotogati</taxon>
        <taxon>Thermotogota</taxon>
        <taxon>Thermotogae</taxon>
        <taxon>Petrotogales</taxon>
        <taxon>Petrotogaceae</taxon>
        <taxon>Oceanotoga</taxon>
    </lineage>
</organism>
<dbReference type="AlphaFoldDB" id="A0AA45C8Y2"/>
<protein>
    <submittedName>
        <fullName evidence="4">Uncharacterized protein YhaN</fullName>
    </submittedName>
</protein>
<evidence type="ECO:0000256" key="1">
    <source>
        <dbReference type="SAM" id="Coils"/>
    </source>
</evidence>
<dbReference type="SUPFAM" id="SSF52540">
    <property type="entry name" value="P-loop containing nucleoside triphosphate hydrolases"/>
    <property type="match status" value="2"/>
</dbReference>
<dbReference type="RefSeq" id="WP_158274725.1">
    <property type="nucleotide sequence ID" value="NZ_QGGI01000001.1"/>
</dbReference>
<feature type="coiled-coil region" evidence="1">
    <location>
        <begin position="676"/>
        <end position="710"/>
    </location>
</feature>
<gene>
    <name evidence="4" type="ORF">C7380_10131</name>
</gene>
<dbReference type="PANTHER" id="PTHR41259">
    <property type="entry name" value="DOUBLE-STRAND BREAK REPAIR RAD50 ATPASE, PUTATIVE-RELATED"/>
    <property type="match status" value="1"/>
</dbReference>
<feature type="coiled-coil region" evidence="1">
    <location>
        <begin position="272"/>
        <end position="346"/>
    </location>
</feature>
<feature type="coiled-coil region" evidence="1">
    <location>
        <begin position="783"/>
        <end position="870"/>
    </location>
</feature>
<dbReference type="InterPro" id="IPR038734">
    <property type="entry name" value="YhaN_AAA"/>
</dbReference>
<evidence type="ECO:0000256" key="2">
    <source>
        <dbReference type="SAM" id="Phobius"/>
    </source>
</evidence>
<name>A0AA45C8Y2_9BACT</name>
<dbReference type="PANTHER" id="PTHR41259:SF1">
    <property type="entry name" value="DOUBLE-STRAND BREAK REPAIR RAD50 ATPASE, PUTATIVE-RELATED"/>
    <property type="match status" value="1"/>
</dbReference>
<accession>A0AA45C8Y2</accession>
<proteinExistence type="predicted"/>
<sequence>MKVKSLFIENFGIFNNFHIENFDKNINLIYGENESGKTTLKNFINYIFFGENLNYRSNEDINFGGYLEITSKEKYYKIIRYENSLSIIDENGKIVNKNPQELFLNSIDYNTYNKIFSLNINDLERLDISDKNINNVIFSAGTGLGNKSITEIIKNIELKEEELISLRNQEKLINRKIDKIDELDENIKKLNIKLQKYDDYNNKINKNIQKINSIDLNIKDFFNKKEIYSISNKIFPMFHEKNKLINEISSLEYSSCFPTRGDERYLNIKNQKYETEKTIKELSLEIKNLKTEKETIKINEDILLNSELIKYLFENNYDYKKKKIDYETAKDKYNNLSLELEEQLKIIGKDWNINRLEDTQITSDSRNVAFKISKKHQDITQEIKTLEKQLEIEKININNLNLDKNKLIEERSNIKIDDLNVENIKNKKIKLFEMQKIFTQIENLVKRKDEIQNEIDHINQNIEKINSKKDNFGTFFGTTGYIIIWILLMISGGATFYFLNNIAGISISIFSFFMIIIGKMKYNNENFKLNDLKNEIEENNALIDEKYSQIKNINNQIENFAQKKVQISEEIEINPNILEKEMELELIKNEKAHENYQKYMNYSNSIENTNERINNSNNLVEKYNDEIQKLKNEQMEIENKWKEWLKEKKYDESYTPFNFEGFINSINHSKNILREFRNAENIIKKLKTFIDEYENKLNLLKSKFEEKYELNSIQNIHEELLENIKNNTIKDSLDKTIKEKEAIYKNKLEFLSNLDNNILNLFKKANTTNEDEYFKVSEDFKKLTILKENINDLDKQMDNYLKNNKYFSEIIDILKNIDKTTIEKTIEDCDEYISKLKNKKISLKEENINFEKEKIALENLEEYIELIQKRENIKNTIIKNIKKLLELNTSKNIINDTVTFFKNNRIAVFNTASKNIQLMTDYKYKLIYNDEKLFLKDKKNIEKNKNKWSDGTLDQVYLSSRLAFIEEYNKKSSSLPVVLDDILIKFDLYRKRKALELLIEFSKNNQIFVFTCNKKTKEIFESLNNNSKIYTLKNGILEK</sequence>
<feature type="transmembrane region" description="Helical" evidence="2">
    <location>
        <begin position="472"/>
        <end position="490"/>
    </location>
</feature>
<keyword evidence="2" id="KW-0812">Transmembrane</keyword>